<keyword evidence="1 3" id="KW-0145">Chemotaxis</keyword>
<name>A0A239DCN6_9SPHN</name>
<evidence type="ECO:0000313" key="5">
    <source>
        <dbReference type="Proteomes" id="UP000198281"/>
    </source>
</evidence>
<dbReference type="GO" id="GO:0006935">
    <property type="term" value="P:chemotaxis"/>
    <property type="evidence" value="ECO:0007669"/>
    <property type="project" value="UniProtKB-UniRule"/>
</dbReference>
<dbReference type="EC" id="3.5.1.44" evidence="3"/>
<comment type="similarity">
    <text evidence="3">Belongs to the CheD family.</text>
</comment>
<organism evidence="4 5">
    <name type="scientific">Edaphosphingomonas laterariae</name>
    <dbReference type="NCBI Taxonomy" id="861865"/>
    <lineage>
        <taxon>Bacteria</taxon>
        <taxon>Pseudomonadati</taxon>
        <taxon>Pseudomonadota</taxon>
        <taxon>Alphaproteobacteria</taxon>
        <taxon>Sphingomonadales</taxon>
        <taxon>Rhizorhabdaceae</taxon>
        <taxon>Edaphosphingomonas</taxon>
    </lineage>
</organism>
<dbReference type="EMBL" id="FZOS01000004">
    <property type="protein sequence ID" value="SNS29423.1"/>
    <property type="molecule type" value="Genomic_DNA"/>
</dbReference>
<dbReference type="AlphaFoldDB" id="A0A239DCN6"/>
<evidence type="ECO:0000256" key="1">
    <source>
        <dbReference type="ARBA" id="ARBA00022500"/>
    </source>
</evidence>
<reference evidence="5" key="1">
    <citation type="submission" date="2017-06" db="EMBL/GenBank/DDBJ databases">
        <authorList>
            <person name="Varghese N."/>
            <person name="Submissions S."/>
        </authorList>
    </citation>
    <scope>NUCLEOTIDE SEQUENCE [LARGE SCALE GENOMIC DNA]</scope>
    <source>
        <strain evidence="5">LNB2</strain>
    </source>
</reference>
<gene>
    <name evidence="3" type="primary">cheD</name>
    <name evidence="4" type="ORF">SAMN06295912_10411</name>
</gene>
<proteinExistence type="inferred from homology"/>
<evidence type="ECO:0000256" key="3">
    <source>
        <dbReference type="HAMAP-Rule" id="MF_01440"/>
    </source>
</evidence>
<dbReference type="PANTHER" id="PTHR35147:SF2">
    <property type="entry name" value="CHEMORECEPTOR GLUTAMINE DEAMIDASE CHED-RELATED"/>
    <property type="match status" value="1"/>
</dbReference>
<keyword evidence="5" id="KW-1185">Reference proteome</keyword>
<dbReference type="RefSeq" id="WP_089218550.1">
    <property type="nucleotide sequence ID" value="NZ_FZOS01000004.1"/>
</dbReference>
<evidence type="ECO:0000256" key="2">
    <source>
        <dbReference type="ARBA" id="ARBA00022801"/>
    </source>
</evidence>
<dbReference type="InterPro" id="IPR038592">
    <property type="entry name" value="CheD-like_sf"/>
</dbReference>
<dbReference type="PANTHER" id="PTHR35147">
    <property type="entry name" value="CHEMORECEPTOR GLUTAMINE DEAMIDASE CHED-RELATED"/>
    <property type="match status" value="1"/>
</dbReference>
<dbReference type="GO" id="GO:0050568">
    <property type="term" value="F:protein-glutamine glutaminase activity"/>
    <property type="evidence" value="ECO:0007669"/>
    <property type="project" value="UniProtKB-UniRule"/>
</dbReference>
<keyword evidence="2 3" id="KW-0378">Hydrolase</keyword>
<dbReference type="CDD" id="cd16352">
    <property type="entry name" value="CheD"/>
    <property type="match status" value="1"/>
</dbReference>
<evidence type="ECO:0000313" key="4">
    <source>
        <dbReference type="EMBL" id="SNS29423.1"/>
    </source>
</evidence>
<dbReference type="InterPro" id="IPR005659">
    <property type="entry name" value="Chemorcpt_Glu_NH3ase_CheD"/>
</dbReference>
<sequence length="187" mass="20576">MNAPAATTLHRPPEQRINVLQGTSFVTDDPAVVLTTVLGSCIACCLYDPHARVGGMNHFLLSEPRHGRMRDDGEAERYGLYAMELLVNEMLKRGASRSWLRAHLYGGANLHAGMHAIGTDNGRFARDFLIKDGIELSQANIGGNTPRRVDFRAALGQVRCRIVQADARIDENRAPQPPRSSGDVELF</sequence>
<dbReference type="HAMAP" id="MF_01440">
    <property type="entry name" value="CheD"/>
    <property type="match status" value="1"/>
</dbReference>
<dbReference type="InterPro" id="IPR011324">
    <property type="entry name" value="Cytotoxic_necrot_fac-like_cat"/>
</dbReference>
<protein>
    <recommendedName>
        <fullName evidence="3">Probable chemoreceptor glutamine deamidase CheD</fullName>
        <ecNumber evidence="3">3.5.1.44</ecNumber>
    </recommendedName>
</protein>
<dbReference type="SUPFAM" id="SSF64438">
    <property type="entry name" value="CNF1/YfiH-like putative cysteine hydrolases"/>
    <property type="match status" value="1"/>
</dbReference>
<dbReference type="Proteomes" id="UP000198281">
    <property type="component" value="Unassembled WGS sequence"/>
</dbReference>
<accession>A0A239DCN6</accession>
<comment type="function">
    <text evidence="3">Probably deamidates glutamine residues to glutamate on methyl-accepting chemotaxis receptors (MCPs), playing an important role in chemotaxis.</text>
</comment>
<dbReference type="Pfam" id="PF03975">
    <property type="entry name" value="CheD"/>
    <property type="match status" value="1"/>
</dbReference>
<comment type="catalytic activity">
    <reaction evidence="3">
        <text>L-glutaminyl-[protein] + H2O = L-glutamyl-[protein] + NH4(+)</text>
        <dbReference type="Rhea" id="RHEA:16441"/>
        <dbReference type="Rhea" id="RHEA-COMP:10207"/>
        <dbReference type="Rhea" id="RHEA-COMP:10208"/>
        <dbReference type="ChEBI" id="CHEBI:15377"/>
        <dbReference type="ChEBI" id="CHEBI:28938"/>
        <dbReference type="ChEBI" id="CHEBI:29973"/>
        <dbReference type="ChEBI" id="CHEBI:30011"/>
        <dbReference type="EC" id="3.5.1.44"/>
    </reaction>
</comment>
<dbReference type="OrthoDB" id="9807202at2"/>
<dbReference type="Gene3D" id="3.30.1330.200">
    <property type="match status" value="1"/>
</dbReference>